<evidence type="ECO:0000256" key="1">
    <source>
        <dbReference type="SAM" id="SignalP"/>
    </source>
</evidence>
<dbReference type="Pfam" id="PF07589">
    <property type="entry name" value="PEP-CTERM"/>
    <property type="match status" value="1"/>
</dbReference>
<sequence length="664" mass="63894">MPSVPAPSRTLIRTSIATAVLALATNAGAAPFTISGTSSTAQTLGAGAGQRGTVAAGATLATSGSTVAVTITGNDAVLHNLGTIEQTGTGRAVRDYKGTTGLVIDNGATGLIRTADADVIQVAGNGSATLHNRGTLLSLNASAGGAQAVDFSSMTGANTVNNYFGAVMTAHEADAVRPGANGVLSNAGTIQSLTATGASSDAIDGQDNSGIRVTNTGTGLVSGGRHGITAEQADTGTAFTLHVTNGAGGVIRGTAGSGINVDGFNGRQVVTIVNEGAILGNGVTGDGDGVDVDGLVDIANAGTIRSLNAFSAAGSGLAFSEGISAGGGRIVNTGTIEGLVGTGNGNAVGRGITLAGNDIDTGPLAGTREGLYGNATIVNHGLIRGQGGAAIVAVGAASGHTVTIDNRAGGRIVGGGAGTAAIQGGADATFITNAGAIDGVGGRAIALGGAANTVTISGGSATVSGDIDGGGNAASTMIVDAGAGNAFTYAGAIGGFGSVVYRSGAVTLSGQSTYQGDTVVEGATLSLVGANRIDAGSTLVLKGGTLDLAAAPSQTFASLALAGDGTFVLGASVLTFNGLAGVAEGAALTVLDGGGTLRFLGDYAGNATFADLMRVTTVDHMAVTYSFDGVYTNVQAVPEPSALALLLGGFGVLALVARRRARAV</sequence>
<dbReference type="Proteomes" id="UP001216510">
    <property type="component" value="Chromosome"/>
</dbReference>
<evidence type="ECO:0000259" key="2">
    <source>
        <dbReference type="Pfam" id="PF07589"/>
    </source>
</evidence>
<keyword evidence="4" id="KW-1185">Reference proteome</keyword>
<proteinExistence type="predicted"/>
<organism evidence="3 4">
    <name type="scientific">Pseudoduganella chitinolytica</name>
    <dbReference type="NCBI Taxonomy" id="34070"/>
    <lineage>
        <taxon>Bacteria</taxon>
        <taxon>Pseudomonadati</taxon>
        <taxon>Pseudomonadota</taxon>
        <taxon>Betaproteobacteria</taxon>
        <taxon>Burkholderiales</taxon>
        <taxon>Oxalobacteraceae</taxon>
        <taxon>Telluria group</taxon>
        <taxon>Pseudoduganella</taxon>
    </lineage>
</organism>
<dbReference type="NCBIfam" id="TIGR02595">
    <property type="entry name" value="PEP_CTERM"/>
    <property type="match status" value="1"/>
</dbReference>
<accession>A0ABY8B427</accession>
<dbReference type="RefSeq" id="WP_277413498.1">
    <property type="nucleotide sequence ID" value="NZ_CP119083.1"/>
</dbReference>
<evidence type="ECO:0000313" key="3">
    <source>
        <dbReference type="EMBL" id="WEF30702.1"/>
    </source>
</evidence>
<dbReference type="EMBL" id="CP119083">
    <property type="protein sequence ID" value="WEF30702.1"/>
    <property type="molecule type" value="Genomic_DNA"/>
</dbReference>
<feature type="chain" id="PRO_5045662302" evidence="1">
    <location>
        <begin position="30"/>
        <end position="664"/>
    </location>
</feature>
<name>A0ABY8B427_9BURK</name>
<protein>
    <submittedName>
        <fullName evidence="3">PEP-CTERM sorting domain-containing protein</fullName>
    </submittedName>
</protein>
<evidence type="ECO:0000313" key="4">
    <source>
        <dbReference type="Proteomes" id="UP001216510"/>
    </source>
</evidence>
<feature type="signal peptide" evidence="1">
    <location>
        <begin position="1"/>
        <end position="29"/>
    </location>
</feature>
<gene>
    <name evidence="3" type="ORF">PX653_14580</name>
</gene>
<dbReference type="InterPro" id="IPR013424">
    <property type="entry name" value="Ice-binding_C"/>
</dbReference>
<keyword evidence="1" id="KW-0732">Signal</keyword>
<feature type="domain" description="Ice-binding protein C-terminal" evidence="2">
    <location>
        <begin position="636"/>
        <end position="660"/>
    </location>
</feature>
<reference evidence="3 4" key="1">
    <citation type="submission" date="2023-02" db="EMBL/GenBank/DDBJ databases">
        <title>Gemone sequence of Telluria chitinolytica ACM 3522T.</title>
        <authorList>
            <person name="Frediansyah A."/>
            <person name="Miess H."/>
            <person name="Gross H."/>
        </authorList>
    </citation>
    <scope>NUCLEOTIDE SEQUENCE [LARGE SCALE GENOMIC DNA]</scope>
    <source>
        <strain evidence="3 4">ACM 3522</strain>
    </source>
</reference>